<evidence type="ECO:0000313" key="3">
    <source>
        <dbReference type="Proteomes" id="UP000694001"/>
    </source>
</evidence>
<dbReference type="AlphaFoldDB" id="A0A975U0P4"/>
<name>A0A975U0P4_9PROT</name>
<dbReference type="InterPro" id="IPR013342">
    <property type="entry name" value="Mandelate_racemase_C"/>
</dbReference>
<dbReference type="PANTHER" id="PTHR48080:SF2">
    <property type="entry name" value="D-GALACTONATE DEHYDRATASE"/>
    <property type="match status" value="1"/>
</dbReference>
<organism evidence="2 3">
    <name type="scientific">Elioraea tepida</name>
    <dbReference type="NCBI Taxonomy" id="2843330"/>
    <lineage>
        <taxon>Bacteria</taxon>
        <taxon>Pseudomonadati</taxon>
        <taxon>Pseudomonadota</taxon>
        <taxon>Alphaproteobacteria</taxon>
        <taxon>Acetobacterales</taxon>
        <taxon>Elioraeaceae</taxon>
        <taxon>Elioraea</taxon>
    </lineage>
</organism>
<feature type="domain" description="Mandelate racemase/muconate lactonizing enzyme C-terminal" evidence="1">
    <location>
        <begin position="2"/>
        <end position="97"/>
    </location>
</feature>
<dbReference type="PANTHER" id="PTHR48080">
    <property type="entry name" value="D-GALACTONATE DEHYDRATASE-RELATED"/>
    <property type="match status" value="1"/>
</dbReference>
<evidence type="ECO:0000259" key="1">
    <source>
        <dbReference type="SMART" id="SM00922"/>
    </source>
</evidence>
<dbReference type="EMBL" id="CP076448">
    <property type="protein sequence ID" value="QXM24196.1"/>
    <property type="molecule type" value="Genomic_DNA"/>
</dbReference>
<keyword evidence="3" id="KW-1185">Reference proteome</keyword>
<reference evidence="2" key="1">
    <citation type="submission" date="2021-06" db="EMBL/GenBank/DDBJ databases">
        <title>Elioraea tepida, sp. nov., a moderately thermophilic aerobic anoxygenic phototrophic bacterium isolated from an alkaline siliceous hot spring mat community in Yellowstone National Park, WY, USA.</title>
        <authorList>
            <person name="Saini M.K."/>
            <person name="Yoshida S."/>
            <person name="Sebastian A."/>
            <person name="Hirose S."/>
            <person name="Hara E."/>
            <person name="Tamaki H."/>
            <person name="Soulier N.T."/>
            <person name="Albert I."/>
            <person name="Hanada S."/>
            <person name="Bryant D.A."/>
            <person name="Tank M."/>
        </authorList>
    </citation>
    <scope>NUCLEOTIDE SEQUENCE</scope>
    <source>
        <strain evidence="2">MS-P2</strain>
    </source>
</reference>
<accession>A0A975U0P4</accession>
<dbReference type="Proteomes" id="UP000694001">
    <property type="component" value="Chromosome"/>
</dbReference>
<protein>
    <recommendedName>
        <fullName evidence="1">Mandelate racemase/muconate lactonizing enzyme C-terminal domain-containing protein</fullName>
    </recommendedName>
</protein>
<evidence type="ECO:0000313" key="2">
    <source>
        <dbReference type="EMBL" id="QXM24196.1"/>
    </source>
</evidence>
<dbReference type="SMART" id="SM00922">
    <property type="entry name" value="MR_MLE"/>
    <property type="match status" value="1"/>
</dbReference>
<proteinExistence type="predicted"/>
<sequence length="233" mass="25139">MPSIMAGIAKQQVAATGASIFEFKVGRHPVETDIETVAAVHEAVGPSVSLAVDANLGMRIDDARRFLAAAGHMLADVEEPVVALDGMQRLRRDFGVPVSTHCTDPEKIVHYPAIDNLVGDINVDGGIGGCMRMAAIAASMGRRFWLRSNGETGIGWAPLCHFGMACEEADRSAQSLITWCEDDLVDGPVWLVRDGGVRPSDKPGLGIALDEDAFERYADLYRRRGAFTRFDAP</sequence>
<dbReference type="Pfam" id="PF13378">
    <property type="entry name" value="MR_MLE_C"/>
    <property type="match status" value="1"/>
</dbReference>
<dbReference type="InterPro" id="IPR034593">
    <property type="entry name" value="DgoD-like"/>
</dbReference>
<dbReference type="KEGG" id="elio:KO353_13155"/>
<gene>
    <name evidence="2" type="ORF">KO353_13155</name>
</gene>
<dbReference type="InterPro" id="IPR029065">
    <property type="entry name" value="Enolase_C-like"/>
</dbReference>